<gene>
    <name evidence="2" type="ORF">CesoFtcFv8_008590</name>
</gene>
<protein>
    <submittedName>
        <fullName evidence="2">Uncharacterized protein</fullName>
    </submittedName>
</protein>
<proteinExistence type="predicted"/>
<dbReference type="Proteomes" id="UP001335648">
    <property type="component" value="Unassembled WGS sequence"/>
</dbReference>
<comment type="caution">
    <text evidence="2">The sequence shown here is derived from an EMBL/GenBank/DDBJ whole genome shotgun (WGS) entry which is preliminary data.</text>
</comment>
<organism evidence="2 3">
    <name type="scientific">Champsocephalus esox</name>
    <name type="common">pike icefish</name>
    <dbReference type="NCBI Taxonomy" id="159716"/>
    <lineage>
        <taxon>Eukaryota</taxon>
        <taxon>Metazoa</taxon>
        <taxon>Chordata</taxon>
        <taxon>Craniata</taxon>
        <taxon>Vertebrata</taxon>
        <taxon>Euteleostomi</taxon>
        <taxon>Actinopterygii</taxon>
        <taxon>Neopterygii</taxon>
        <taxon>Teleostei</taxon>
        <taxon>Neoteleostei</taxon>
        <taxon>Acanthomorphata</taxon>
        <taxon>Eupercaria</taxon>
        <taxon>Perciformes</taxon>
        <taxon>Notothenioidei</taxon>
        <taxon>Channichthyidae</taxon>
        <taxon>Champsocephalus</taxon>
    </lineage>
</organism>
<dbReference type="AlphaFoldDB" id="A0AAN8H0T2"/>
<dbReference type="EMBL" id="JAULUE010002052">
    <property type="protein sequence ID" value="KAK5899074.1"/>
    <property type="molecule type" value="Genomic_DNA"/>
</dbReference>
<evidence type="ECO:0000313" key="3">
    <source>
        <dbReference type="Proteomes" id="UP001335648"/>
    </source>
</evidence>
<sequence>MYVLVCARQDIPSATPFSHLLGAPSESCVVMPSCKAPSGKRLATDLTNKPLSGIARETDRRDGVKGVGLESGRAVALRQSLNKAGEKERGEQRGQDSPGVFASFF</sequence>
<feature type="region of interest" description="Disordered" evidence="1">
    <location>
        <begin position="80"/>
        <end position="105"/>
    </location>
</feature>
<feature type="compositionally biased region" description="Basic and acidic residues" evidence="1">
    <location>
        <begin position="84"/>
        <end position="94"/>
    </location>
</feature>
<accession>A0AAN8H0T2</accession>
<keyword evidence="3" id="KW-1185">Reference proteome</keyword>
<name>A0AAN8H0T2_9TELE</name>
<evidence type="ECO:0000256" key="1">
    <source>
        <dbReference type="SAM" id="MobiDB-lite"/>
    </source>
</evidence>
<reference evidence="2 3" key="1">
    <citation type="journal article" date="2023" name="Mol. Biol. Evol.">
        <title>Genomics of Secondarily Temperate Adaptation in the Only Non-Antarctic Icefish.</title>
        <authorList>
            <person name="Rivera-Colon A.G."/>
            <person name="Rayamajhi N."/>
            <person name="Minhas B.F."/>
            <person name="Madrigal G."/>
            <person name="Bilyk K.T."/>
            <person name="Yoon V."/>
            <person name="Hune M."/>
            <person name="Gregory S."/>
            <person name="Cheng C.H.C."/>
            <person name="Catchen J.M."/>
        </authorList>
    </citation>
    <scope>NUCLEOTIDE SEQUENCE [LARGE SCALE GENOMIC DNA]</scope>
    <source>
        <strain evidence="2">JC2023a</strain>
    </source>
</reference>
<evidence type="ECO:0000313" key="2">
    <source>
        <dbReference type="EMBL" id="KAK5899074.1"/>
    </source>
</evidence>